<dbReference type="RefSeq" id="XP_016756934.1">
    <property type="nucleotide sequence ID" value="XM_016901631.1"/>
</dbReference>
<protein>
    <submittedName>
        <fullName evidence="1">Uncharacterized protein</fullName>
    </submittedName>
</protein>
<organism evidence="1 2">
    <name type="scientific">Sphaerulina musiva (strain SO2202)</name>
    <name type="common">Poplar stem canker fungus</name>
    <name type="synonym">Septoria musiva</name>
    <dbReference type="NCBI Taxonomy" id="692275"/>
    <lineage>
        <taxon>Eukaryota</taxon>
        <taxon>Fungi</taxon>
        <taxon>Dikarya</taxon>
        <taxon>Ascomycota</taxon>
        <taxon>Pezizomycotina</taxon>
        <taxon>Dothideomycetes</taxon>
        <taxon>Dothideomycetidae</taxon>
        <taxon>Mycosphaerellales</taxon>
        <taxon>Mycosphaerellaceae</taxon>
        <taxon>Sphaerulina</taxon>
    </lineage>
</organism>
<gene>
    <name evidence="1" type="ORF">SEPMUDRAFT_120710</name>
</gene>
<proteinExistence type="predicted"/>
<accession>M3BRS3</accession>
<dbReference type="GeneID" id="27898768"/>
<keyword evidence="2" id="KW-1185">Reference proteome</keyword>
<dbReference type="HOGENOM" id="CLU_1251360_0_0_1"/>
<name>M3BRS3_SPHMS</name>
<reference evidence="1 2" key="1">
    <citation type="journal article" date="2012" name="PLoS Pathog.">
        <title>Diverse lifestyles and strategies of plant pathogenesis encoded in the genomes of eighteen Dothideomycetes fungi.</title>
        <authorList>
            <person name="Ohm R.A."/>
            <person name="Feau N."/>
            <person name="Henrissat B."/>
            <person name="Schoch C.L."/>
            <person name="Horwitz B.A."/>
            <person name="Barry K.W."/>
            <person name="Condon B.J."/>
            <person name="Copeland A.C."/>
            <person name="Dhillon B."/>
            <person name="Glaser F."/>
            <person name="Hesse C.N."/>
            <person name="Kosti I."/>
            <person name="LaButti K."/>
            <person name="Lindquist E.A."/>
            <person name="Lucas S."/>
            <person name="Salamov A.A."/>
            <person name="Bradshaw R.E."/>
            <person name="Ciuffetti L."/>
            <person name="Hamelin R.C."/>
            <person name="Kema G.H.J."/>
            <person name="Lawrence C."/>
            <person name="Scott J.A."/>
            <person name="Spatafora J.W."/>
            <person name="Turgeon B.G."/>
            <person name="de Wit P.J.G.M."/>
            <person name="Zhong S."/>
            <person name="Goodwin S.B."/>
            <person name="Grigoriev I.V."/>
        </authorList>
    </citation>
    <scope>NUCLEOTIDE SEQUENCE [LARGE SCALE GENOMIC DNA]</scope>
    <source>
        <strain evidence="1 2">SO2202</strain>
    </source>
</reference>
<dbReference type="AlphaFoldDB" id="M3BRS3"/>
<dbReference type="EMBL" id="KB456270">
    <property type="protein sequence ID" value="EMF08813.1"/>
    <property type="molecule type" value="Genomic_DNA"/>
</dbReference>
<evidence type="ECO:0000313" key="2">
    <source>
        <dbReference type="Proteomes" id="UP000016931"/>
    </source>
</evidence>
<dbReference type="Proteomes" id="UP000016931">
    <property type="component" value="Unassembled WGS sequence"/>
</dbReference>
<evidence type="ECO:0000313" key="1">
    <source>
        <dbReference type="EMBL" id="EMF08813.1"/>
    </source>
</evidence>
<sequence>MNRDRIHNILLLLPLPRRLSTSLPPSDEDSSILLLLSRERVQTSFAQSTRSTHVRHSIGRGIDIAVRMTVVLAGGWAQCRSDARSELRQYCTPHRIGLHRSGHRSYNPRRIRARKQNLRRPSEKIPNLAPMFTRLFSWVTHAGAPMGAVSSPRLINDPLTIRFVRNGSRRADEPSSLDMQDQCSTEMITTYSVPVLRQCQLERTLGKTARDCESENHSRAV</sequence>